<keyword evidence="2" id="KW-1185">Reference proteome</keyword>
<evidence type="ECO:0008006" key="3">
    <source>
        <dbReference type="Google" id="ProtNLM"/>
    </source>
</evidence>
<organism evidence="1 2">
    <name type="scientific">Sphingomicrobium sediminis</name>
    <dbReference type="NCBI Taxonomy" id="2950949"/>
    <lineage>
        <taxon>Bacteria</taxon>
        <taxon>Pseudomonadati</taxon>
        <taxon>Pseudomonadota</taxon>
        <taxon>Alphaproteobacteria</taxon>
        <taxon>Sphingomonadales</taxon>
        <taxon>Sphingomonadaceae</taxon>
        <taxon>Sphingomicrobium</taxon>
    </lineage>
</organism>
<dbReference type="Proteomes" id="UP001155128">
    <property type="component" value="Unassembled WGS sequence"/>
</dbReference>
<dbReference type="AlphaFoldDB" id="A0A9X2EJT4"/>
<sequence length="180" mass="20165">MHVRERRIMVFGKPGGGKSTLAREIAGHTGLPHYPLDLIQFSASGEPVPFSTFKDQHDALIAQDAWIVDGLGPLQTFWDRVAASDMLVYVDLPYRVHYWRVAKRFLLAPIRAPLGWPKGSSIFTGTLASIRTLKRSPTFWDAVLLKKLKARAVDKSFIHLRSEAEVGAFLKSLRENQSPA</sequence>
<dbReference type="PANTHER" id="PTHR37816:SF1">
    <property type="entry name" value="TOXIN"/>
    <property type="match status" value="1"/>
</dbReference>
<evidence type="ECO:0000313" key="1">
    <source>
        <dbReference type="EMBL" id="MCM8556664.1"/>
    </source>
</evidence>
<evidence type="ECO:0000313" key="2">
    <source>
        <dbReference type="Proteomes" id="UP001155128"/>
    </source>
</evidence>
<proteinExistence type="predicted"/>
<reference evidence="1" key="1">
    <citation type="submission" date="2022-06" db="EMBL/GenBank/DDBJ databases">
        <title>Sphingomicrobium sedimins sp. nov., a marine bacterium isolated from tidal flat.</title>
        <authorList>
            <person name="Kim C.-H."/>
            <person name="Yoo Y."/>
            <person name="Kim J.-J."/>
        </authorList>
    </citation>
    <scope>NUCLEOTIDE SEQUENCE</scope>
    <source>
        <strain evidence="1">GRR-S6-50</strain>
    </source>
</reference>
<dbReference type="InterPro" id="IPR027417">
    <property type="entry name" value="P-loop_NTPase"/>
</dbReference>
<dbReference type="EMBL" id="JAMSHT010000001">
    <property type="protein sequence ID" value="MCM8556664.1"/>
    <property type="molecule type" value="Genomic_DNA"/>
</dbReference>
<accession>A0A9X2EJT4</accession>
<gene>
    <name evidence="1" type="ORF">NDO55_02360</name>
</gene>
<dbReference type="InterPro" id="IPR052922">
    <property type="entry name" value="Cytidylate_Kinase-2"/>
</dbReference>
<protein>
    <recommendedName>
        <fullName evidence="3">Adenylate kinase</fullName>
    </recommendedName>
</protein>
<dbReference type="PANTHER" id="PTHR37816">
    <property type="entry name" value="YALI0E33011P"/>
    <property type="match status" value="1"/>
</dbReference>
<dbReference type="RefSeq" id="WP_252112065.1">
    <property type="nucleotide sequence ID" value="NZ_JAMSHT010000001.1"/>
</dbReference>
<comment type="caution">
    <text evidence="1">The sequence shown here is derived from an EMBL/GenBank/DDBJ whole genome shotgun (WGS) entry which is preliminary data.</text>
</comment>
<name>A0A9X2EJT4_9SPHN</name>
<dbReference type="Gene3D" id="3.40.50.300">
    <property type="entry name" value="P-loop containing nucleotide triphosphate hydrolases"/>
    <property type="match status" value="1"/>
</dbReference>
<dbReference type="SUPFAM" id="SSF52540">
    <property type="entry name" value="P-loop containing nucleoside triphosphate hydrolases"/>
    <property type="match status" value="1"/>
</dbReference>